<evidence type="ECO:0000313" key="1">
    <source>
        <dbReference type="EMBL" id="MBK9719822.1"/>
    </source>
</evidence>
<dbReference type="EMBL" id="JADKFW010000021">
    <property type="protein sequence ID" value="MBK9719822.1"/>
    <property type="molecule type" value="Genomic_DNA"/>
</dbReference>
<organism evidence="1 2">
    <name type="scientific">Candidatus Defluviibacterium haderslevense</name>
    <dbReference type="NCBI Taxonomy" id="2981993"/>
    <lineage>
        <taxon>Bacteria</taxon>
        <taxon>Pseudomonadati</taxon>
        <taxon>Bacteroidota</taxon>
        <taxon>Saprospiria</taxon>
        <taxon>Saprospirales</taxon>
        <taxon>Saprospiraceae</taxon>
        <taxon>Candidatus Defluviibacterium</taxon>
    </lineage>
</organism>
<dbReference type="Proteomes" id="UP000808349">
    <property type="component" value="Unassembled WGS sequence"/>
</dbReference>
<name>A0A9D7SBZ3_9BACT</name>
<gene>
    <name evidence="1" type="ORF">IPO85_20360</name>
</gene>
<reference evidence="1 2" key="1">
    <citation type="submission" date="2020-10" db="EMBL/GenBank/DDBJ databases">
        <title>Connecting structure to function with the recovery of over 1000 high-quality activated sludge metagenome-assembled genomes encoding full-length rRNA genes using long-read sequencing.</title>
        <authorList>
            <person name="Singleton C.M."/>
            <person name="Petriglieri F."/>
            <person name="Kristensen J.M."/>
            <person name="Kirkegaard R.H."/>
            <person name="Michaelsen T.Y."/>
            <person name="Andersen M.H."/>
            <person name="Karst S.M."/>
            <person name="Dueholm M.S."/>
            <person name="Nielsen P.H."/>
            <person name="Albertsen M."/>
        </authorList>
    </citation>
    <scope>NUCLEOTIDE SEQUENCE [LARGE SCALE GENOMIC DNA]</scope>
    <source>
        <strain evidence="1">Ribe_18-Q3-R11-54_BAT3C.373</strain>
    </source>
</reference>
<evidence type="ECO:0000313" key="2">
    <source>
        <dbReference type="Proteomes" id="UP000808349"/>
    </source>
</evidence>
<sequence>MGYQTGLIRVTGAVGNIIFYKTQDGDLFRRKSGTAPEKIHNDPCFQKTREHINEFIKVIKSSKEIYYFLKKKNMPTSLPFNSIVKCLSQLKNEDTKNGHGNRTVDAGLRTHSGVILFNELFQDLNDQIRSKVLNYLIDPNTLKLDK</sequence>
<accession>A0A9D7SBZ3</accession>
<dbReference type="AlphaFoldDB" id="A0A9D7SBZ3"/>
<proteinExistence type="predicted"/>
<comment type="caution">
    <text evidence="1">The sequence shown here is derived from an EMBL/GenBank/DDBJ whole genome shotgun (WGS) entry which is preliminary data.</text>
</comment>
<protein>
    <submittedName>
        <fullName evidence="1">Uncharacterized protein</fullName>
    </submittedName>
</protein>